<dbReference type="PANTHER" id="PTHR46558">
    <property type="entry name" value="TRACRIPTIONAL REGULATORY PROTEIN-RELATED-RELATED"/>
    <property type="match status" value="1"/>
</dbReference>
<comment type="caution">
    <text evidence="3">The sequence shown here is derived from an EMBL/GenBank/DDBJ whole genome shotgun (WGS) entry which is preliminary data.</text>
</comment>
<organism evidence="3">
    <name type="scientific">Dictyoglomus thermophilum</name>
    <dbReference type="NCBI Taxonomy" id="14"/>
    <lineage>
        <taxon>Bacteria</taxon>
        <taxon>Pseudomonadati</taxon>
        <taxon>Dictyoglomota</taxon>
        <taxon>Dictyoglomia</taxon>
        <taxon>Dictyoglomales</taxon>
        <taxon>Dictyoglomaceae</taxon>
        <taxon>Dictyoglomus</taxon>
    </lineage>
</organism>
<dbReference type="Gene3D" id="1.10.260.40">
    <property type="entry name" value="lambda repressor-like DNA-binding domains"/>
    <property type="match status" value="1"/>
</dbReference>
<protein>
    <submittedName>
        <fullName evidence="3">XRE family transcriptional regulator</fullName>
    </submittedName>
</protein>
<dbReference type="InterPro" id="IPR010982">
    <property type="entry name" value="Lambda_DNA-bd_dom_sf"/>
</dbReference>
<dbReference type="AlphaFoldDB" id="A0A7V3ZJT9"/>
<proteinExistence type="predicted"/>
<dbReference type="Pfam" id="PF01381">
    <property type="entry name" value="HTH_3"/>
    <property type="match status" value="1"/>
</dbReference>
<gene>
    <name evidence="3" type="ORF">ENU78_06795</name>
</gene>
<dbReference type="CDD" id="cd00093">
    <property type="entry name" value="HTH_XRE"/>
    <property type="match status" value="1"/>
</dbReference>
<dbReference type="PANTHER" id="PTHR46558:SF13">
    <property type="entry name" value="HTH-TYPE TRANSCRIPTIONAL REGULATOR IMMR"/>
    <property type="match status" value="1"/>
</dbReference>
<dbReference type="PROSITE" id="PS50943">
    <property type="entry name" value="HTH_CROC1"/>
    <property type="match status" value="1"/>
</dbReference>
<evidence type="ECO:0000313" key="3">
    <source>
        <dbReference type="EMBL" id="HGK24120.1"/>
    </source>
</evidence>
<dbReference type="GO" id="GO:0003677">
    <property type="term" value="F:DNA binding"/>
    <property type="evidence" value="ECO:0007669"/>
    <property type="project" value="UniProtKB-KW"/>
</dbReference>
<dbReference type="SMART" id="SM00530">
    <property type="entry name" value="HTH_XRE"/>
    <property type="match status" value="1"/>
</dbReference>
<dbReference type="EMBL" id="DTDV01000018">
    <property type="protein sequence ID" value="HGK24120.1"/>
    <property type="molecule type" value="Genomic_DNA"/>
</dbReference>
<accession>A0A7V3ZJT9</accession>
<keyword evidence="1" id="KW-0238">DNA-binding</keyword>
<evidence type="ECO:0000259" key="2">
    <source>
        <dbReference type="PROSITE" id="PS50943"/>
    </source>
</evidence>
<name>A0A7V3ZJT9_DICTH</name>
<reference evidence="3" key="1">
    <citation type="journal article" date="2020" name="mSystems">
        <title>Genome- and Community-Level Interaction Insights into Carbon Utilization and Element Cycling Functions of Hydrothermarchaeota in Hydrothermal Sediment.</title>
        <authorList>
            <person name="Zhou Z."/>
            <person name="Liu Y."/>
            <person name="Xu W."/>
            <person name="Pan J."/>
            <person name="Luo Z.H."/>
            <person name="Li M."/>
        </authorList>
    </citation>
    <scope>NUCLEOTIDE SEQUENCE [LARGE SCALE GENOMIC DNA]</scope>
    <source>
        <strain evidence="3">SpSt-70</strain>
    </source>
</reference>
<dbReference type="InterPro" id="IPR001387">
    <property type="entry name" value="Cro/C1-type_HTH"/>
</dbReference>
<evidence type="ECO:0000256" key="1">
    <source>
        <dbReference type="ARBA" id="ARBA00023125"/>
    </source>
</evidence>
<dbReference type="SUPFAM" id="SSF47413">
    <property type="entry name" value="lambda repressor-like DNA-binding domains"/>
    <property type="match status" value="1"/>
</dbReference>
<sequence length="103" mass="11917">MTFGERLRHIRKKRGLSLNKLAELLNVAPITVSRWERNQREPDFGTLQKLSEILDISIDYLLGKEDAKIGTSLNLEDLSDLPDEAIKSIEEFIDFVRKKYGKK</sequence>
<feature type="domain" description="HTH cro/C1-type" evidence="2">
    <location>
        <begin position="7"/>
        <end position="61"/>
    </location>
</feature>